<protein>
    <submittedName>
        <fullName evidence="1">Uncharacterized protein</fullName>
    </submittedName>
</protein>
<accession>A0A822FUJ5</accession>
<dbReference type="Proteomes" id="UP000663848">
    <property type="component" value="Unassembled WGS sequence"/>
</dbReference>
<gene>
    <name evidence="1" type="ORF">QYT958_LOCUS46695</name>
</gene>
<organism evidence="1 2">
    <name type="scientific">Rotaria socialis</name>
    <dbReference type="NCBI Taxonomy" id="392032"/>
    <lineage>
        <taxon>Eukaryota</taxon>
        <taxon>Metazoa</taxon>
        <taxon>Spiralia</taxon>
        <taxon>Gnathifera</taxon>
        <taxon>Rotifera</taxon>
        <taxon>Eurotatoria</taxon>
        <taxon>Bdelloidea</taxon>
        <taxon>Philodinida</taxon>
        <taxon>Philodinidae</taxon>
        <taxon>Rotaria</taxon>
    </lineage>
</organism>
<dbReference type="AlphaFoldDB" id="A0A822FUJ5"/>
<name>A0A822FUJ5_9BILA</name>
<evidence type="ECO:0000313" key="2">
    <source>
        <dbReference type="Proteomes" id="UP000663848"/>
    </source>
</evidence>
<feature type="non-terminal residue" evidence="1">
    <location>
        <position position="1"/>
    </location>
</feature>
<comment type="caution">
    <text evidence="1">The sequence shown here is derived from an EMBL/GenBank/DDBJ whole genome shotgun (WGS) entry which is preliminary data.</text>
</comment>
<sequence>RRREIARNKKVVLDQIIVQSSSSIYAIA</sequence>
<reference evidence="1" key="1">
    <citation type="submission" date="2021-02" db="EMBL/GenBank/DDBJ databases">
        <authorList>
            <person name="Nowell W R."/>
        </authorList>
    </citation>
    <scope>NUCLEOTIDE SEQUENCE</scope>
</reference>
<proteinExistence type="predicted"/>
<dbReference type="EMBL" id="CAJOBR010084184">
    <property type="protein sequence ID" value="CAF5129677.1"/>
    <property type="molecule type" value="Genomic_DNA"/>
</dbReference>
<evidence type="ECO:0000313" key="1">
    <source>
        <dbReference type="EMBL" id="CAF5129677.1"/>
    </source>
</evidence>